<dbReference type="InterPro" id="IPR001753">
    <property type="entry name" value="Enoyl-CoA_hydra/iso"/>
</dbReference>
<gene>
    <name evidence="3" type="ORF">MED92_03403</name>
</gene>
<protein>
    <submittedName>
        <fullName evidence="3">Enoyl-CoA hydratase/isomerase:Formyl transferase, N-terminal:Formyltransferase, C-terminal</fullName>
    </submittedName>
</protein>
<dbReference type="Pfam" id="PF00551">
    <property type="entry name" value="Formyl_trans_N"/>
    <property type="match status" value="1"/>
</dbReference>
<dbReference type="EMBL" id="AAOW01000005">
    <property type="protein sequence ID" value="EAR61962.1"/>
    <property type="molecule type" value="Genomic_DNA"/>
</dbReference>
<keyword evidence="4" id="KW-1185">Reference proteome</keyword>
<dbReference type="Proteomes" id="UP000002171">
    <property type="component" value="Unassembled WGS sequence"/>
</dbReference>
<name>A0A7U8GS00_NEPCE</name>
<dbReference type="PIRSF" id="PIRSF006787">
    <property type="entry name" value="Hydrgn_mat_HoxX"/>
    <property type="match status" value="1"/>
</dbReference>
<dbReference type="CDD" id="cd08650">
    <property type="entry name" value="FMT_core_HypX_N"/>
    <property type="match status" value="1"/>
</dbReference>
<dbReference type="InterPro" id="IPR005793">
    <property type="entry name" value="Formyl_trans_C"/>
</dbReference>
<dbReference type="InterPro" id="IPR047180">
    <property type="entry name" value="HoxX-like"/>
</dbReference>
<dbReference type="InterPro" id="IPR011034">
    <property type="entry name" value="Formyl_transferase-like_C_sf"/>
</dbReference>
<dbReference type="PANTHER" id="PTHR43388">
    <property type="entry name" value="HYDROGENASE MATURATION FACTOR HOXX"/>
    <property type="match status" value="1"/>
</dbReference>
<reference evidence="3 4" key="1">
    <citation type="submission" date="2006-02" db="EMBL/GenBank/DDBJ databases">
        <authorList>
            <person name="Pinhassi J."/>
            <person name="Pedros-Alio C."/>
            <person name="Ferriera S."/>
            <person name="Johnson J."/>
            <person name="Kravitz S."/>
            <person name="Halpern A."/>
            <person name="Remington K."/>
            <person name="Beeson K."/>
            <person name="Tran B."/>
            <person name="Rogers Y.-H."/>
            <person name="Friedman R."/>
            <person name="Venter J.C."/>
        </authorList>
    </citation>
    <scope>NUCLEOTIDE SEQUENCE [LARGE SCALE GENOMIC DNA]</scope>
    <source>
        <strain evidence="3 4">MED92</strain>
    </source>
</reference>
<dbReference type="SUPFAM" id="SSF52096">
    <property type="entry name" value="ClpP/crotonase"/>
    <property type="match status" value="1"/>
</dbReference>
<dbReference type="Gene3D" id="3.90.226.10">
    <property type="entry name" value="2-enoyl-CoA Hydratase, Chain A, domain 1"/>
    <property type="match status" value="1"/>
</dbReference>
<accession>A0A7U8GS00</accession>
<dbReference type="Pfam" id="PF02911">
    <property type="entry name" value="Formyl_trans_C"/>
    <property type="match status" value="1"/>
</dbReference>
<dbReference type="GO" id="GO:0016853">
    <property type="term" value="F:isomerase activity"/>
    <property type="evidence" value="ECO:0007669"/>
    <property type="project" value="UniProtKB-KW"/>
</dbReference>
<dbReference type="SUPFAM" id="SSF53328">
    <property type="entry name" value="Formyltransferase"/>
    <property type="match status" value="1"/>
</dbReference>
<dbReference type="OrthoDB" id="580992at2"/>
<sequence>MRILFLTHSFNSLSQRLFVELGRDGHDISIEFDINDSVTEQAVELYKPDMILAPFLKRAIPESVWSQYRCIIVHPGIVGDRGPSSVDWAIMRNEQRWGVTCLEANAEMDAGDIWASVEFPMRAASKSSLYRNEVTDAAVKAVRLTIERMQTEGYQPQALDYANPDVQGQWHCLMKQSDRVIDWQVDSTEVVLRKIRAADSVPGVKDEIAGREYYLYNAFAAEEMGDLTGEPGSIVATRDRAICLKTRDGAVWVTHLKVVKPDEQEFGFKLPATQVLAAQLQGAPEAYRVPEIPATEDQDEQVWQEIRYRQEGRVGYLHFDFYNGAMDTYQCKRLQRAVALAKQQEISVLVLMGGREFWSNGIHLNQIEAANSPAEESWQNINAMNDLCREIIDSPDQITMVAMQGNAGAGGVFLALAADRVIAHDKVVLNPHYKSMGNLYGSEYWTYLLPKRVGEEQAKTLMQNRLPVSAKSANAQGLIDQVFEGPHEAFIQQVRQLAEEIADSDISSALRDKHKQRTSDEQAKSLQIYRDEELAQMKLNFFGFDPSYHVARYHFVEKLPKARTPVYLAKHRAL</sequence>
<dbReference type="CDD" id="cd06558">
    <property type="entry name" value="crotonase-like"/>
    <property type="match status" value="1"/>
</dbReference>
<dbReference type="GO" id="GO:0016740">
    <property type="term" value="F:transferase activity"/>
    <property type="evidence" value="ECO:0007669"/>
    <property type="project" value="UniProtKB-KW"/>
</dbReference>
<evidence type="ECO:0000259" key="1">
    <source>
        <dbReference type="Pfam" id="PF00551"/>
    </source>
</evidence>
<keyword evidence="3" id="KW-0808">Transferase</keyword>
<proteinExistence type="predicted"/>
<evidence type="ECO:0000313" key="3">
    <source>
        <dbReference type="EMBL" id="EAR61962.1"/>
    </source>
</evidence>
<dbReference type="AlphaFoldDB" id="A0A7U8GS00"/>
<evidence type="ECO:0000313" key="4">
    <source>
        <dbReference type="Proteomes" id="UP000002171"/>
    </source>
</evidence>
<dbReference type="SUPFAM" id="SSF50486">
    <property type="entry name" value="FMT C-terminal domain-like"/>
    <property type="match status" value="1"/>
</dbReference>
<evidence type="ECO:0000259" key="2">
    <source>
        <dbReference type="Pfam" id="PF02911"/>
    </source>
</evidence>
<dbReference type="PANTHER" id="PTHR43388:SF1">
    <property type="entry name" value="HYDROGENASE MATURATION FACTOR HOXX"/>
    <property type="match status" value="1"/>
</dbReference>
<dbReference type="CDD" id="cd08701">
    <property type="entry name" value="FMT_C_HypX"/>
    <property type="match status" value="1"/>
</dbReference>
<feature type="domain" description="Formyl transferase C-terminal" evidence="2">
    <location>
        <begin position="174"/>
        <end position="257"/>
    </location>
</feature>
<dbReference type="InterPro" id="IPR002376">
    <property type="entry name" value="Formyl_transf_N"/>
</dbReference>
<keyword evidence="3" id="KW-0413">Isomerase</keyword>
<dbReference type="Pfam" id="PF00378">
    <property type="entry name" value="ECH_1"/>
    <property type="match status" value="1"/>
</dbReference>
<dbReference type="InterPro" id="IPR009188">
    <property type="entry name" value="NiFe-hyd_mat_HypX/HoxX"/>
</dbReference>
<dbReference type="RefSeq" id="WP_007022697.1">
    <property type="nucleotide sequence ID" value="NZ_CH724127.1"/>
</dbReference>
<feature type="domain" description="Formyl transferase N-terminal" evidence="1">
    <location>
        <begin position="39"/>
        <end position="141"/>
    </location>
</feature>
<dbReference type="Gene3D" id="3.40.50.12230">
    <property type="match status" value="1"/>
</dbReference>
<organism evidence="3 4">
    <name type="scientific">Neptuniibacter caesariensis</name>
    <dbReference type="NCBI Taxonomy" id="207954"/>
    <lineage>
        <taxon>Bacteria</taxon>
        <taxon>Pseudomonadati</taxon>
        <taxon>Pseudomonadota</taxon>
        <taxon>Gammaproteobacteria</taxon>
        <taxon>Oceanospirillales</taxon>
        <taxon>Oceanospirillaceae</taxon>
        <taxon>Neptuniibacter</taxon>
    </lineage>
</organism>
<dbReference type="InterPro" id="IPR029045">
    <property type="entry name" value="ClpP/crotonase-like_dom_sf"/>
</dbReference>
<dbReference type="InterPro" id="IPR036477">
    <property type="entry name" value="Formyl_transf_N_sf"/>
</dbReference>
<comment type="caution">
    <text evidence="3">The sequence shown here is derived from an EMBL/GenBank/DDBJ whole genome shotgun (WGS) entry which is preliminary data.</text>
</comment>